<reference evidence="1 2" key="1">
    <citation type="submission" date="2011-01" db="EMBL/GenBank/DDBJ databases">
        <authorList>
            <person name="Weinstock G."/>
            <person name="Sodergren E."/>
            <person name="Clifton S."/>
            <person name="Fulton L."/>
            <person name="Fulton B."/>
            <person name="Courtney L."/>
            <person name="Fronick C."/>
            <person name="Harrison M."/>
            <person name="Strong C."/>
            <person name="Farmer C."/>
            <person name="Delahaunty K."/>
            <person name="Markovic C."/>
            <person name="Hall O."/>
            <person name="Minx P."/>
            <person name="Tomlinson C."/>
            <person name="Mitreva M."/>
            <person name="Hou S."/>
            <person name="Chen J."/>
            <person name="Wollam A."/>
            <person name="Pepin K.H."/>
            <person name="Johnson M."/>
            <person name="Bhonagiri V."/>
            <person name="Zhang X."/>
            <person name="Suruliraj S."/>
            <person name="Warren W."/>
            <person name="Chinwalla A."/>
            <person name="Mardis E.R."/>
            <person name="Wilson R.K."/>
        </authorList>
    </citation>
    <scope>NUCLEOTIDE SEQUENCE [LARGE SCALE GENOMIC DNA]</scope>
    <source>
        <strain evidence="2">DSM 22608 / JCM 16073 / KCTC 15190 / YIT 12066</strain>
    </source>
</reference>
<dbReference type="EMBL" id="AEVO01000015">
    <property type="protein sequence ID" value="EFY07788.1"/>
    <property type="molecule type" value="Genomic_DNA"/>
</dbReference>
<dbReference type="Proteomes" id="UP000018458">
    <property type="component" value="Unassembled WGS sequence"/>
</dbReference>
<gene>
    <name evidence="1" type="ORF">HMPREF9444_00371</name>
</gene>
<protein>
    <submittedName>
        <fullName evidence="1">Uncharacterized protein</fullName>
    </submittedName>
</protein>
<accession>E8LI56</accession>
<dbReference type="RefSeq" id="WP_009142594.1">
    <property type="nucleotide sequence ID" value="NZ_GL830953.1"/>
</dbReference>
<sequence length="639" mass="74101">MSAEEQINKNEKKYKKIKFDTIDEGNWFAESILTLKGSNEANCLAAPLYMSGLLMLCIALANKIGTQGRKNIADYLYHNEECLEGTSPYSIAPDIDSYICADYSLEILLKLFKSQSLLDFYKKVFSKNICKDDKIISYIQNCIKEKRENLTIPNDENRYRKRNCLFWTHHGIDMTMWTDKLTPIDAFKGLFNLISVKDANLISWMDNNEKSINTITQKIIDEGGEFITVLEPNCAINTNITYFVEKHNLLIKNYKHSTFLFSPPACGCVTYDREHKEVLYVAHILDHKKLLSEIKRKIPKVNSILCLELHKNYIPPKRNKDGIPYANTEKIDVAEKTQKLFYLSSLNPQRLGFFEGFTSKLARTLMDLPHDPELYIRTLDNNEKSYCSRIGIINRDSLIPVVEPNFSLVLKVIENEAKSVLTFIRQAVYKKTAIFLPFEKLRTAALNYKVALDFCFAYYNEDESFVESYIKNGKLIVPSDKVSLNDTYRLSSSLNVDEHLSIVVCKNRYFRRCEPTFMVIDEEDLRSATKMCWICLNEAKFVHKPIKKGLEFYELSDDEILKINDFLEKKLTSYIDNEDHIPTSSLTKKQYFSKETNINDLPTNFDFLVDRYAYINDCKSLIGTVKPDYKLLTNKIKKD</sequence>
<comment type="caution">
    <text evidence="1">The sequence shown here is derived from an EMBL/GenBank/DDBJ whole genome shotgun (WGS) entry which is preliminary data.</text>
</comment>
<evidence type="ECO:0000313" key="2">
    <source>
        <dbReference type="Proteomes" id="UP000018458"/>
    </source>
</evidence>
<proteinExistence type="predicted"/>
<dbReference type="HOGENOM" id="CLU_428199_0_0_6"/>
<dbReference type="AlphaFoldDB" id="E8LI56"/>
<name>E8LI56_SUCHY</name>
<keyword evidence="2" id="KW-1185">Reference proteome</keyword>
<evidence type="ECO:0000313" key="1">
    <source>
        <dbReference type="EMBL" id="EFY07788.1"/>
    </source>
</evidence>
<organism evidence="1 2">
    <name type="scientific">Succinatimonas hippei (strain DSM 22608 / JCM 16073 / KCTC 15190 / YIT 12066)</name>
    <dbReference type="NCBI Taxonomy" id="762983"/>
    <lineage>
        <taxon>Bacteria</taxon>
        <taxon>Pseudomonadati</taxon>
        <taxon>Pseudomonadota</taxon>
        <taxon>Gammaproteobacteria</taxon>
        <taxon>Aeromonadales</taxon>
        <taxon>Succinivibrionaceae</taxon>
        <taxon>Succinatimonas</taxon>
    </lineage>
</organism>
<dbReference type="STRING" id="762983.HMPREF9444_00371"/>